<dbReference type="PANTHER" id="PTHR33223">
    <property type="entry name" value="CCHC-TYPE DOMAIN-CONTAINING PROTEIN"/>
    <property type="match status" value="1"/>
</dbReference>
<evidence type="ECO:0000259" key="1">
    <source>
        <dbReference type="Pfam" id="PF03732"/>
    </source>
</evidence>
<accession>A0A699HD10</accession>
<dbReference type="AlphaFoldDB" id="A0A699HD10"/>
<reference evidence="2" key="1">
    <citation type="journal article" date="2019" name="Sci. Rep.">
        <title>Draft genome of Tanacetum cinerariifolium, the natural source of mosquito coil.</title>
        <authorList>
            <person name="Yamashiro T."/>
            <person name="Shiraishi A."/>
            <person name="Satake H."/>
            <person name="Nakayama K."/>
        </authorList>
    </citation>
    <scope>NUCLEOTIDE SEQUENCE</scope>
</reference>
<name>A0A699HD10_TANCI</name>
<keyword evidence="2" id="KW-0695">RNA-directed DNA polymerase</keyword>
<keyword evidence="2" id="KW-0548">Nucleotidyltransferase</keyword>
<dbReference type="InterPro" id="IPR005162">
    <property type="entry name" value="Retrotrans_gag_dom"/>
</dbReference>
<dbReference type="Gene3D" id="3.30.70.270">
    <property type="match status" value="1"/>
</dbReference>
<dbReference type="EMBL" id="BKCJ010137798">
    <property type="protein sequence ID" value="GEX90222.1"/>
    <property type="molecule type" value="Genomic_DNA"/>
</dbReference>
<gene>
    <name evidence="2" type="ORF">Tci_362197</name>
</gene>
<dbReference type="PANTHER" id="PTHR33223:SF6">
    <property type="entry name" value="CCHC-TYPE DOMAIN-CONTAINING PROTEIN"/>
    <property type="match status" value="1"/>
</dbReference>
<feature type="domain" description="Retrotransposon gag" evidence="1">
    <location>
        <begin position="15"/>
        <end position="107"/>
    </location>
</feature>
<dbReference type="InterPro" id="IPR043502">
    <property type="entry name" value="DNA/RNA_pol_sf"/>
</dbReference>
<sequence length="566" mass="64243">MKKNGVIHDALRLYLFPYSLTHHASAWFDRLPKNSIHTFEEMVSKFLSKYFPHSMVTKLRNDISNFQQLPDEFLFEAWERCKLLIDWCPNHNMLLVTQIDAFYNGLTLRHPDTINAAVGAERGESSRSTTFSSPKIAARTKKMDGMSTAILRMFQSSQQVNVVNPSCNTCGDPHHYSEYQAAGGYTQDVYAAAVSYNGREDIKVITTRSGMTLAGPSVPSPPSYSFKEDLLTNKEKLFEMANTPLNKSCSTVLLKKLLEKLRDTGDFLFHKLMLHELTPTRMTLELATRSIAYPAGIAEDVNIQVGKFTFPADFIVVDYDIGPRETDTFLSLDDSIPPDIDNGIYDSKGNILFLEELLDDDPTSDLPLHLPVFAINENEKIKSSIEDPPDLELKDLPPHLEIFQRCMVAIFHDMIEKTLEVFMDDFSVFDDSSFLSHLDMMLKRCEDTNLVLNWENAISWSNRALSSAIRSLKVQDAKVGLLRWIRLLQKFDIEIRDKKGAENLAADHLSRLENPPQWDLVGMKINGNFQHESLNMISLNPDDEPPWFADIVNYLVGNVLVKGMSS</sequence>
<dbReference type="Pfam" id="PF03732">
    <property type="entry name" value="Retrotrans_gag"/>
    <property type="match status" value="1"/>
</dbReference>
<comment type="caution">
    <text evidence="2">The sequence shown here is derived from an EMBL/GenBank/DDBJ whole genome shotgun (WGS) entry which is preliminary data.</text>
</comment>
<evidence type="ECO:0000313" key="2">
    <source>
        <dbReference type="EMBL" id="GEX90222.1"/>
    </source>
</evidence>
<keyword evidence="2" id="KW-0808">Transferase</keyword>
<dbReference type="GO" id="GO:0003964">
    <property type="term" value="F:RNA-directed DNA polymerase activity"/>
    <property type="evidence" value="ECO:0007669"/>
    <property type="project" value="UniProtKB-KW"/>
</dbReference>
<dbReference type="InterPro" id="IPR043128">
    <property type="entry name" value="Rev_trsase/Diguanyl_cyclase"/>
</dbReference>
<proteinExistence type="predicted"/>
<organism evidence="2">
    <name type="scientific">Tanacetum cinerariifolium</name>
    <name type="common">Dalmatian daisy</name>
    <name type="synonym">Chrysanthemum cinerariifolium</name>
    <dbReference type="NCBI Taxonomy" id="118510"/>
    <lineage>
        <taxon>Eukaryota</taxon>
        <taxon>Viridiplantae</taxon>
        <taxon>Streptophyta</taxon>
        <taxon>Embryophyta</taxon>
        <taxon>Tracheophyta</taxon>
        <taxon>Spermatophyta</taxon>
        <taxon>Magnoliopsida</taxon>
        <taxon>eudicotyledons</taxon>
        <taxon>Gunneridae</taxon>
        <taxon>Pentapetalae</taxon>
        <taxon>asterids</taxon>
        <taxon>campanulids</taxon>
        <taxon>Asterales</taxon>
        <taxon>Asteraceae</taxon>
        <taxon>Asteroideae</taxon>
        <taxon>Anthemideae</taxon>
        <taxon>Anthemidinae</taxon>
        <taxon>Tanacetum</taxon>
    </lineage>
</organism>
<protein>
    <submittedName>
        <fullName evidence="2">Reverse transcriptase domain-containing protein</fullName>
    </submittedName>
</protein>
<dbReference type="SUPFAM" id="SSF56672">
    <property type="entry name" value="DNA/RNA polymerases"/>
    <property type="match status" value="1"/>
</dbReference>